<gene>
    <name evidence="2" type="ORF">LX32DRAFT_115577</name>
</gene>
<evidence type="ECO:0000256" key="1">
    <source>
        <dbReference type="SAM" id="MobiDB-lite"/>
    </source>
</evidence>
<organism evidence="2 3">
    <name type="scientific">Colletotrichum zoysiae</name>
    <dbReference type="NCBI Taxonomy" id="1216348"/>
    <lineage>
        <taxon>Eukaryota</taxon>
        <taxon>Fungi</taxon>
        <taxon>Dikarya</taxon>
        <taxon>Ascomycota</taxon>
        <taxon>Pezizomycotina</taxon>
        <taxon>Sordariomycetes</taxon>
        <taxon>Hypocreomycetidae</taxon>
        <taxon>Glomerellales</taxon>
        <taxon>Glomerellaceae</taxon>
        <taxon>Colletotrichum</taxon>
        <taxon>Colletotrichum graminicola species complex</taxon>
    </lineage>
</organism>
<sequence length="265" mass="29591">MHDATNGLRHADTYRRPAKQRFTRSRFRRRAQRPCAGVWTLGVGRPAFTQPALFCSLTLSLSCSRNDSSRLGAPKALSVDSRRSTSVCVRHSASRWVRGIQRWLLSTCIRYPKLEPRTPCRMPSSIITHDPSIHPSIHPSSSSARRHTVGVCTVAAATNFVQLPRMAAHVSKQAGFPRPSTSPSCRVPSRRRRRGGPPFPRPLSSSRSKIRDAIRDLPARSAFERCPVRAGAESLLPCFRLLTRAMFQYLRTVLRAGGEEDLQGL</sequence>
<name>A0AAD9LX65_9PEZI</name>
<dbReference type="Proteomes" id="UP001232148">
    <property type="component" value="Unassembled WGS sequence"/>
</dbReference>
<accession>A0AAD9LX65</accession>
<dbReference type="AlphaFoldDB" id="A0AAD9LX65"/>
<keyword evidence="3" id="KW-1185">Reference proteome</keyword>
<feature type="region of interest" description="Disordered" evidence="1">
    <location>
        <begin position="171"/>
        <end position="209"/>
    </location>
</feature>
<dbReference type="EMBL" id="MU842976">
    <property type="protein sequence ID" value="KAK2024087.1"/>
    <property type="molecule type" value="Genomic_DNA"/>
</dbReference>
<evidence type="ECO:0000313" key="2">
    <source>
        <dbReference type="EMBL" id="KAK2024087.1"/>
    </source>
</evidence>
<feature type="compositionally biased region" description="Low complexity" evidence="1">
    <location>
        <begin position="177"/>
        <end position="187"/>
    </location>
</feature>
<reference evidence="2" key="1">
    <citation type="submission" date="2021-06" db="EMBL/GenBank/DDBJ databases">
        <title>Comparative genomics, transcriptomics and evolutionary studies reveal genomic signatures of adaptation to plant cell wall in hemibiotrophic fungi.</title>
        <authorList>
            <consortium name="DOE Joint Genome Institute"/>
            <person name="Baroncelli R."/>
            <person name="Diaz J.F."/>
            <person name="Benocci T."/>
            <person name="Peng M."/>
            <person name="Battaglia E."/>
            <person name="Haridas S."/>
            <person name="Andreopoulos W."/>
            <person name="Labutti K."/>
            <person name="Pangilinan J."/>
            <person name="Floch G.L."/>
            <person name="Makela M.R."/>
            <person name="Henrissat B."/>
            <person name="Grigoriev I.V."/>
            <person name="Crouch J.A."/>
            <person name="De Vries R.P."/>
            <person name="Sukno S.A."/>
            <person name="Thon M.R."/>
        </authorList>
    </citation>
    <scope>NUCLEOTIDE SEQUENCE</scope>
    <source>
        <strain evidence="2">MAFF235873</strain>
    </source>
</reference>
<proteinExistence type="predicted"/>
<protein>
    <submittedName>
        <fullName evidence="2">Uncharacterized protein</fullName>
    </submittedName>
</protein>
<comment type="caution">
    <text evidence="2">The sequence shown here is derived from an EMBL/GenBank/DDBJ whole genome shotgun (WGS) entry which is preliminary data.</text>
</comment>
<evidence type="ECO:0000313" key="3">
    <source>
        <dbReference type="Proteomes" id="UP001232148"/>
    </source>
</evidence>